<dbReference type="Proteomes" id="UP000807769">
    <property type="component" value="Unassembled WGS sequence"/>
</dbReference>
<keyword evidence="2" id="KW-1185">Reference proteome</keyword>
<dbReference type="GeneID" id="64635290"/>
<dbReference type="AlphaFoldDB" id="A0A9P7DTA0"/>
<proteinExistence type="predicted"/>
<evidence type="ECO:0000313" key="2">
    <source>
        <dbReference type="Proteomes" id="UP000807769"/>
    </source>
</evidence>
<evidence type="ECO:0000313" key="1">
    <source>
        <dbReference type="EMBL" id="KAG1802380.1"/>
    </source>
</evidence>
<dbReference type="EMBL" id="JABBWG010000080">
    <property type="protein sequence ID" value="KAG1802380.1"/>
    <property type="molecule type" value="Genomic_DNA"/>
</dbReference>
<comment type="caution">
    <text evidence="1">The sequence shown here is derived from an EMBL/GenBank/DDBJ whole genome shotgun (WGS) entry which is preliminary data.</text>
</comment>
<name>A0A9P7DTA0_9AGAM</name>
<reference evidence="1" key="1">
    <citation type="journal article" date="2020" name="New Phytol.">
        <title>Comparative genomics reveals dynamic genome evolution in host specialist ectomycorrhizal fungi.</title>
        <authorList>
            <person name="Lofgren L.A."/>
            <person name="Nguyen N.H."/>
            <person name="Vilgalys R."/>
            <person name="Ruytinx J."/>
            <person name="Liao H.L."/>
            <person name="Branco S."/>
            <person name="Kuo A."/>
            <person name="LaButti K."/>
            <person name="Lipzen A."/>
            <person name="Andreopoulos W."/>
            <person name="Pangilinan J."/>
            <person name="Riley R."/>
            <person name="Hundley H."/>
            <person name="Na H."/>
            <person name="Barry K."/>
            <person name="Grigoriev I.V."/>
            <person name="Stajich J.E."/>
            <person name="Kennedy P.G."/>
        </authorList>
    </citation>
    <scope>NUCLEOTIDE SEQUENCE</scope>
    <source>
        <strain evidence="1">MN1</strain>
    </source>
</reference>
<sequence>MHDPFTVDYNPTEQLTQQQDNDGDHEMLDVLPCLDFSGPPHPVLVLDVVHNLNKGIDNINLDTPSPLSSIVNKQTSCTQDHTEDTDNATQIMTDAQLPAKLDTYESQHCSVCPKHVPTPCATPTSSCDPSKCPHTSLFHSYTPTHFMMDPNSDLAYMSNEDFDLDDDIDIYTAAPCPFDLDDIPVVQEVNDDKAVPQDAIFDGLFLHQEGTPGNGPT</sequence>
<protein>
    <submittedName>
        <fullName evidence="1">Uncharacterized protein</fullName>
    </submittedName>
</protein>
<organism evidence="1 2">
    <name type="scientific">Suillus subaureus</name>
    <dbReference type="NCBI Taxonomy" id="48587"/>
    <lineage>
        <taxon>Eukaryota</taxon>
        <taxon>Fungi</taxon>
        <taxon>Dikarya</taxon>
        <taxon>Basidiomycota</taxon>
        <taxon>Agaricomycotina</taxon>
        <taxon>Agaricomycetes</taxon>
        <taxon>Agaricomycetidae</taxon>
        <taxon>Boletales</taxon>
        <taxon>Suillineae</taxon>
        <taxon>Suillaceae</taxon>
        <taxon>Suillus</taxon>
    </lineage>
</organism>
<dbReference type="RefSeq" id="XP_041186243.1">
    <property type="nucleotide sequence ID" value="XM_041341274.1"/>
</dbReference>
<gene>
    <name evidence="1" type="ORF">BJ212DRAFT_1487391</name>
</gene>
<accession>A0A9P7DTA0</accession>